<accession>A0ABV6NUG1</accession>
<organism evidence="1 2">
    <name type="scientific">Plantactinospora siamensis</name>
    <dbReference type="NCBI Taxonomy" id="555372"/>
    <lineage>
        <taxon>Bacteria</taxon>
        <taxon>Bacillati</taxon>
        <taxon>Actinomycetota</taxon>
        <taxon>Actinomycetes</taxon>
        <taxon>Micromonosporales</taxon>
        <taxon>Micromonosporaceae</taxon>
        <taxon>Plantactinospora</taxon>
    </lineage>
</organism>
<proteinExistence type="predicted"/>
<name>A0ABV6NUG1_9ACTN</name>
<keyword evidence="2" id="KW-1185">Reference proteome</keyword>
<reference evidence="1 2" key="1">
    <citation type="submission" date="2024-09" db="EMBL/GenBank/DDBJ databases">
        <authorList>
            <person name="Sun Q."/>
            <person name="Mori K."/>
        </authorList>
    </citation>
    <scope>NUCLEOTIDE SEQUENCE [LARGE SCALE GENOMIC DNA]</scope>
    <source>
        <strain evidence="1 2">TBRC 2205</strain>
    </source>
</reference>
<dbReference type="EMBL" id="JBHLUE010000005">
    <property type="protein sequence ID" value="MFC0564354.1"/>
    <property type="molecule type" value="Genomic_DNA"/>
</dbReference>
<sequence>MDSGSGESDPQDWFEYWDDSLEEEPLNPAERVFLTGLRARAAGGTWSCDPADTLSYHHGAGRLLAGVHLDDPVSHHALLSFGVVFDGTQIVGNCIDFAEPFDFRPTEQAAMQYGGSPASLVDEAAEWFEWLMSWPIERREWFDGGGKVVYCEWVLANAKEKLGAYGRWRPMRRPNRVTVVRGHR</sequence>
<evidence type="ECO:0000313" key="2">
    <source>
        <dbReference type="Proteomes" id="UP001589894"/>
    </source>
</evidence>
<gene>
    <name evidence="1" type="ORF">ACFFHU_09400</name>
</gene>
<evidence type="ECO:0000313" key="1">
    <source>
        <dbReference type="EMBL" id="MFC0564354.1"/>
    </source>
</evidence>
<dbReference type="Proteomes" id="UP001589894">
    <property type="component" value="Unassembled WGS sequence"/>
</dbReference>
<comment type="caution">
    <text evidence="1">The sequence shown here is derived from an EMBL/GenBank/DDBJ whole genome shotgun (WGS) entry which is preliminary data.</text>
</comment>
<protein>
    <recommendedName>
        <fullName evidence="3">ASCH domain-containing protein</fullName>
    </recommendedName>
</protein>
<dbReference type="RefSeq" id="WP_377337353.1">
    <property type="nucleotide sequence ID" value="NZ_JBHLUE010000005.1"/>
</dbReference>
<evidence type="ECO:0008006" key="3">
    <source>
        <dbReference type="Google" id="ProtNLM"/>
    </source>
</evidence>